<feature type="chain" id="PRO_5024958973" evidence="2">
    <location>
        <begin position="16"/>
        <end position="184"/>
    </location>
</feature>
<dbReference type="Proteomes" id="UP000326799">
    <property type="component" value="Unassembled WGS sequence"/>
</dbReference>
<evidence type="ECO:0000313" key="4">
    <source>
        <dbReference type="Proteomes" id="UP000326799"/>
    </source>
</evidence>
<proteinExistence type="predicted"/>
<evidence type="ECO:0000256" key="2">
    <source>
        <dbReference type="SAM" id="SignalP"/>
    </source>
</evidence>
<feature type="compositionally biased region" description="Low complexity" evidence="1">
    <location>
        <begin position="142"/>
        <end position="153"/>
    </location>
</feature>
<evidence type="ECO:0000313" key="3">
    <source>
        <dbReference type="EMBL" id="KAB8213985.1"/>
    </source>
</evidence>
<evidence type="ECO:0000256" key="1">
    <source>
        <dbReference type="SAM" id="MobiDB-lite"/>
    </source>
</evidence>
<sequence length="184" mass="18733">MRLILAIVSATVALAATDRTQDYGQSPTNGLDTLSLNEQVSTKETEPLAWSAINSEVSLALATHLSPSNSSVPPYSAIHSFAGPISTNAVNTGAPWCPTPSATGGVTTTYSKSGNNVASTTTFSAPIVSPANTSHASNTQRSTANSSITTSSTAPTVPLFTSSASRITISFVASAAGIIVFLNL</sequence>
<dbReference type="AlphaFoldDB" id="A0A5N6EA81"/>
<dbReference type="EMBL" id="ML733561">
    <property type="protein sequence ID" value="KAB8213985.1"/>
    <property type="molecule type" value="Genomic_DNA"/>
</dbReference>
<feature type="region of interest" description="Disordered" evidence="1">
    <location>
        <begin position="128"/>
        <end position="153"/>
    </location>
</feature>
<accession>A0A5N6EA81</accession>
<protein>
    <submittedName>
        <fullName evidence="3">Uncharacterized protein</fullName>
    </submittedName>
</protein>
<feature type="compositionally biased region" description="Polar residues" evidence="1">
    <location>
        <begin position="128"/>
        <end position="141"/>
    </location>
</feature>
<organism evidence="3 4">
    <name type="scientific">Aspergillus novoparasiticus</name>
    <dbReference type="NCBI Taxonomy" id="986946"/>
    <lineage>
        <taxon>Eukaryota</taxon>
        <taxon>Fungi</taxon>
        <taxon>Dikarya</taxon>
        <taxon>Ascomycota</taxon>
        <taxon>Pezizomycotina</taxon>
        <taxon>Eurotiomycetes</taxon>
        <taxon>Eurotiomycetidae</taxon>
        <taxon>Eurotiales</taxon>
        <taxon>Aspergillaceae</taxon>
        <taxon>Aspergillus</taxon>
        <taxon>Aspergillus subgen. Circumdati</taxon>
    </lineage>
</organism>
<gene>
    <name evidence="3" type="ORF">BDV33DRAFT_183595</name>
</gene>
<keyword evidence="4" id="KW-1185">Reference proteome</keyword>
<feature type="signal peptide" evidence="2">
    <location>
        <begin position="1"/>
        <end position="15"/>
    </location>
</feature>
<name>A0A5N6EA81_9EURO</name>
<reference evidence="3 4" key="1">
    <citation type="submission" date="2019-04" db="EMBL/GenBank/DDBJ databases">
        <title>Fungal friends and foes A comparative genomics study of 23 Aspergillus species from section Flavi.</title>
        <authorList>
            <consortium name="DOE Joint Genome Institute"/>
            <person name="Kjaerbolling I."/>
            <person name="Vesth T.C."/>
            <person name="Frisvad J.C."/>
            <person name="Nybo J.L."/>
            <person name="Theobald S."/>
            <person name="Kildgaard S."/>
            <person name="Petersen T.I."/>
            <person name="Kuo A."/>
            <person name="Sato A."/>
            <person name="Lyhne E.K."/>
            <person name="Kogle M.E."/>
            <person name="Wiebenga A."/>
            <person name="Kun R.S."/>
            <person name="Lubbers R.J."/>
            <person name="Makela M.R."/>
            <person name="Barry K."/>
            <person name="Chovatia M."/>
            <person name="Clum A."/>
            <person name="Daum C."/>
            <person name="Haridas S."/>
            <person name="He G."/>
            <person name="LaButti K."/>
            <person name="Lipzen A."/>
            <person name="Mondo S."/>
            <person name="Pangilinan J."/>
            <person name="Riley R."/>
            <person name="Salamov A."/>
            <person name="Simmons B.A."/>
            <person name="Magnuson J.K."/>
            <person name="Henrissat B."/>
            <person name="Mortensen U.H."/>
            <person name="Larsen T.O."/>
            <person name="De vries R.P."/>
            <person name="Grigoriev I.V."/>
            <person name="Machida M."/>
            <person name="Baker S.E."/>
            <person name="Andersen M.R."/>
        </authorList>
    </citation>
    <scope>NUCLEOTIDE SEQUENCE [LARGE SCALE GENOMIC DNA]</scope>
    <source>
        <strain evidence="3 4">CBS 126849</strain>
    </source>
</reference>
<keyword evidence="2" id="KW-0732">Signal</keyword>